<dbReference type="Proteomes" id="UP000183967">
    <property type="component" value="Unassembled WGS sequence"/>
</dbReference>
<keyword evidence="5 8" id="KW-0862">Zinc</keyword>
<evidence type="ECO:0000256" key="8">
    <source>
        <dbReference type="PIRSR" id="PIRSR601952-2"/>
    </source>
</evidence>
<dbReference type="EMBL" id="FQXO01000018">
    <property type="protein sequence ID" value="SHH46705.1"/>
    <property type="molecule type" value="Genomic_DNA"/>
</dbReference>
<sequence length="499" mass="54954">MFNKKKIFSKILLAVLIIALIATNSIIGTKGSTKIFKSTVAEAAEEKVPKYVFYFIGDGLGAAQRQIAEYFLQEKTKDKSAKLLINQLPIAGINTTYSANSLITDSAAAGTALATGHKTNNGMISKLPDGTNVKTLIEAAEEKGMATGIATTTRLTHATPAVFASHNESRSNENEIAVDFLNSNVEFFAGGGARHFLPQGWIDKMPSMNGSKRKDNRNLMREFANRGYKVFYGEEQSNRFRRYSPKGQEKVFAAFTLSHLPYEIDRIHKTSNQVPSLAEITKKGIEVLSKYPNGFFFMIEGGRIDHACHANDAVGAIYDVLAFDDAVKEAYKFYKEHPDETLIVVVGDHETGGMGLGFAKNYYLKLNELLDVKASVGDVLTKKYDGNREAYFKYIAENFGLDNLTEKEKAEIIKAMDLADNKAKYDISEYGPSYYGPVAIATTHIISERANIEWTTFAHSGTSIPMSAVGVGAEKFTGFKDNTEIAKTLANIMGFELSK</sequence>
<dbReference type="InterPro" id="IPR018299">
    <property type="entry name" value="Alkaline_phosphatase_AS"/>
</dbReference>
<comment type="cofactor">
    <cofactor evidence="8">
        <name>Mg(2+)</name>
        <dbReference type="ChEBI" id="CHEBI:18420"/>
    </cofactor>
    <text evidence="8">Binds 1 Mg(2+) ion.</text>
</comment>
<dbReference type="AlphaFoldDB" id="A0A1M5T7H1"/>
<dbReference type="OrthoDB" id="9794455at2"/>
<dbReference type="PANTHER" id="PTHR11596">
    <property type="entry name" value="ALKALINE PHOSPHATASE"/>
    <property type="match status" value="1"/>
</dbReference>
<comment type="cofactor">
    <cofactor evidence="8">
        <name>Zn(2+)</name>
        <dbReference type="ChEBI" id="CHEBI:29105"/>
    </cofactor>
    <text evidence="8">Binds 2 Zn(2+) ions.</text>
</comment>
<feature type="binding site" evidence="8">
    <location>
        <position position="459"/>
    </location>
    <ligand>
        <name>Zn(2+)</name>
        <dbReference type="ChEBI" id="CHEBI:29105"/>
        <label>2</label>
    </ligand>
</feature>
<dbReference type="CDD" id="cd16012">
    <property type="entry name" value="ALP"/>
    <property type="match status" value="1"/>
</dbReference>
<keyword evidence="4" id="KW-0378">Hydrolase</keyword>
<evidence type="ECO:0000313" key="10">
    <source>
        <dbReference type="EMBL" id="SHH46705.1"/>
    </source>
</evidence>
<reference evidence="11" key="1">
    <citation type="submission" date="2016-11" db="EMBL/GenBank/DDBJ databases">
        <authorList>
            <person name="Varghese N."/>
            <person name="Submissions S."/>
        </authorList>
    </citation>
    <scope>NUCLEOTIDE SEQUENCE [LARGE SCALE GENOMIC DNA]</scope>
    <source>
        <strain evidence="11">DSM 13643</strain>
    </source>
</reference>
<keyword evidence="6 8" id="KW-0460">Magnesium</keyword>
<feature type="binding site" evidence="8">
    <location>
        <position position="348"/>
    </location>
    <ligand>
        <name>Zn(2+)</name>
        <dbReference type="ChEBI" id="CHEBI:29105"/>
        <label>2</label>
    </ligand>
</feature>
<accession>A0A1M5T7H1</accession>
<protein>
    <submittedName>
        <fullName evidence="10">Alkaline phosphatase</fullName>
    </submittedName>
</protein>
<feature type="binding site" evidence="8">
    <location>
        <position position="58"/>
    </location>
    <ligand>
        <name>Mg(2+)</name>
        <dbReference type="ChEBI" id="CHEBI:18420"/>
    </ligand>
</feature>
<feature type="binding site" evidence="8">
    <location>
        <position position="157"/>
    </location>
    <ligand>
        <name>Mg(2+)</name>
        <dbReference type="ChEBI" id="CHEBI:18420"/>
    </ligand>
</feature>
<dbReference type="SUPFAM" id="SSF53649">
    <property type="entry name" value="Alkaline phosphatase-like"/>
    <property type="match status" value="1"/>
</dbReference>
<gene>
    <name evidence="10" type="ORF">SAMN02745135_00890</name>
</gene>
<dbReference type="PRINTS" id="PR00113">
    <property type="entry name" value="ALKPHPHTASE"/>
</dbReference>
<evidence type="ECO:0000256" key="9">
    <source>
        <dbReference type="RuleBase" id="RU003946"/>
    </source>
</evidence>
<dbReference type="GO" id="GO:0046872">
    <property type="term" value="F:metal ion binding"/>
    <property type="evidence" value="ECO:0007669"/>
    <property type="project" value="UniProtKB-KW"/>
</dbReference>
<evidence type="ECO:0000256" key="1">
    <source>
        <dbReference type="ARBA" id="ARBA00005984"/>
    </source>
</evidence>
<dbReference type="SMART" id="SM00098">
    <property type="entry name" value="alkPPc"/>
    <property type="match status" value="1"/>
</dbReference>
<evidence type="ECO:0000313" key="11">
    <source>
        <dbReference type="Proteomes" id="UP000183967"/>
    </source>
</evidence>
<evidence type="ECO:0000256" key="3">
    <source>
        <dbReference type="ARBA" id="ARBA00022723"/>
    </source>
</evidence>
<keyword evidence="2" id="KW-0597">Phosphoprotein</keyword>
<dbReference type="RefSeq" id="WP_083599510.1">
    <property type="nucleotide sequence ID" value="NZ_FQXO01000018.1"/>
</dbReference>
<dbReference type="Gene3D" id="1.10.60.40">
    <property type="match status" value="1"/>
</dbReference>
<dbReference type="InterPro" id="IPR001952">
    <property type="entry name" value="Alkaline_phosphatase"/>
</dbReference>
<feature type="active site" description="Phosphoserine intermediate" evidence="7">
    <location>
        <position position="106"/>
    </location>
</feature>
<evidence type="ECO:0000256" key="5">
    <source>
        <dbReference type="ARBA" id="ARBA00022833"/>
    </source>
</evidence>
<dbReference type="PANTHER" id="PTHR11596:SF5">
    <property type="entry name" value="ALKALINE PHOSPHATASE"/>
    <property type="match status" value="1"/>
</dbReference>
<feature type="binding site" evidence="8">
    <location>
        <position position="349"/>
    </location>
    <ligand>
        <name>Zn(2+)</name>
        <dbReference type="ChEBI" id="CHEBI:29105"/>
        <label>1</label>
    </ligand>
</feature>
<organism evidence="10 11">
    <name type="scientific">Caloranaerobacter azorensis DSM 13643</name>
    <dbReference type="NCBI Taxonomy" id="1121264"/>
    <lineage>
        <taxon>Bacteria</taxon>
        <taxon>Bacillati</taxon>
        <taxon>Bacillota</taxon>
        <taxon>Tissierellia</taxon>
        <taxon>Tissierellales</taxon>
        <taxon>Thermohalobacteraceae</taxon>
        <taxon>Caloranaerobacter</taxon>
    </lineage>
</organism>
<feature type="binding site" evidence="8">
    <location>
        <position position="305"/>
    </location>
    <ligand>
        <name>Zn(2+)</name>
        <dbReference type="ChEBI" id="CHEBI:29105"/>
        <label>2</label>
    </ligand>
</feature>
<evidence type="ECO:0000256" key="2">
    <source>
        <dbReference type="ARBA" id="ARBA00022553"/>
    </source>
</evidence>
<feature type="binding site" evidence="8">
    <location>
        <position position="300"/>
    </location>
    <ligand>
        <name>Mg(2+)</name>
        <dbReference type="ChEBI" id="CHEBI:18420"/>
    </ligand>
</feature>
<evidence type="ECO:0000256" key="4">
    <source>
        <dbReference type="ARBA" id="ARBA00022801"/>
    </source>
</evidence>
<dbReference type="Gene3D" id="3.40.720.10">
    <property type="entry name" value="Alkaline Phosphatase, subunit A"/>
    <property type="match status" value="1"/>
</dbReference>
<feature type="binding site" evidence="8">
    <location>
        <position position="159"/>
    </location>
    <ligand>
        <name>Mg(2+)</name>
        <dbReference type="ChEBI" id="CHEBI:18420"/>
    </ligand>
</feature>
<feature type="binding site" evidence="8">
    <location>
        <position position="309"/>
    </location>
    <ligand>
        <name>Zn(2+)</name>
        <dbReference type="ChEBI" id="CHEBI:29105"/>
        <label>2</label>
    </ligand>
</feature>
<dbReference type="GO" id="GO:0004035">
    <property type="term" value="F:alkaline phosphatase activity"/>
    <property type="evidence" value="ECO:0007669"/>
    <property type="project" value="TreeGrafter"/>
</dbReference>
<name>A0A1M5T7H1_9FIRM</name>
<proteinExistence type="inferred from homology"/>
<keyword evidence="3 8" id="KW-0479">Metal-binding</keyword>
<dbReference type="Pfam" id="PF00245">
    <property type="entry name" value="Alk_phosphatase"/>
    <property type="match status" value="1"/>
</dbReference>
<keyword evidence="11" id="KW-1185">Reference proteome</keyword>
<feature type="binding site" evidence="8">
    <location>
        <position position="58"/>
    </location>
    <ligand>
        <name>Zn(2+)</name>
        <dbReference type="ChEBI" id="CHEBI:29105"/>
        <label>2</label>
    </ligand>
</feature>
<evidence type="ECO:0000256" key="7">
    <source>
        <dbReference type="PIRSR" id="PIRSR601952-1"/>
    </source>
</evidence>
<dbReference type="PROSITE" id="PS00123">
    <property type="entry name" value="ALKALINE_PHOSPHATASE"/>
    <property type="match status" value="1"/>
</dbReference>
<dbReference type="InterPro" id="IPR017850">
    <property type="entry name" value="Alkaline_phosphatase_core_sf"/>
</dbReference>
<comment type="similarity">
    <text evidence="1 9">Belongs to the alkaline phosphatase family.</text>
</comment>
<evidence type="ECO:0000256" key="6">
    <source>
        <dbReference type="ARBA" id="ARBA00022842"/>
    </source>
</evidence>